<evidence type="ECO:0000259" key="1">
    <source>
        <dbReference type="SMART" id="SM00849"/>
    </source>
</evidence>
<feature type="domain" description="Metallo-beta-lactamase" evidence="1">
    <location>
        <begin position="14"/>
        <end position="172"/>
    </location>
</feature>
<dbReference type="AlphaFoldDB" id="Q2FPN8"/>
<dbReference type="SUPFAM" id="SSF56281">
    <property type="entry name" value="Metallo-hydrolase/oxidoreductase"/>
    <property type="match status" value="1"/>
</dbReference>
<sequence>MEIFNLTEKSAVYTSNVWLCCCDGAAYGGVLIDTGCDPAILEFLRERKKEIGKSPVSKILLTHNHYDHARLIKEIKEEFQAVVYASSPYTTGIDQILTDGDVISCGRYHFEIVSIPGHTSDSVCIYCPEEEILFSGDTPVMIWGTDNTYEKTFVHGFEELAKKKFHIIYPGHGEIIETGVVDLIRQSLTNIHNSRIIGLNPRKEKYEAEDRF</sequence>
<dbReference type="HOGENOM" id="CLU_030571_5_1_2"/>
<accession>Q2FPN8</accession>
<dbReference type="GeneID" id="3923742"/>
<evidence type="ECO:0000313" key="2">
    <source>
        <dbReference type="EMBL" id="ABD39899.1"/>
    </source>
</evidence>
<dbReference type="SMART" id="SM00849">
    <property type="entry name" value="Lactamase_B"/>
    <property type="match status" value="1"/>
</dbReference>
<dbReference type="Proteomes" id="UP000001941">
    <property type="component" value="Chromosome"/>
</dbReference>
<reference evidence="3" key="1">
    <citation type="journal article" date="2016" name="Stand. Genomic Sci.">
        <title>Complete genome sequence of Methanospirillum hungatei type strain JF1.</title>
        <authorList>
            <person name="Gunsalus R.P."/>
            <person name="Cook L.E."/>
            <person name="Crable B."/>
            <person name="Rohlin L."/>
            <person name="McDonald E."/>
            <person name="Mouttaki H."/>
            <person name="Sieber J.R."/>
            <person name="Poweleit N."/>
            <person name="Zhou H."/>
            <person name="Lapidus A.L."/>
            <person name="Daligault H.E."/>
            <person name="Land M."/>
            <person name="Gilna P."/>
            <person name="Ivanova N."/>
            <person name="Kyrpides N."/>
            <person name="Culley D.E."/>
            <person name="McInerney M.J."/>
        </authorList>
    </citation>
    <scope>NUCLEOTIDE SEQUENCE [LARGE SCALE GENOMIC DNA]</scope>
    <source>
        <strain evidence="3">ATCC 27890 / DSM 864 / NBRC 100397 / JF-1</strain>
    </source>
</reference>
<gene>
    <name evidence="2" type="ordered locus">Mhun_0122</name>
</gene>
<dbReference type="InParanoid" id="Q2FPN8"/>
<dbReference type="STRING" id="323259.Mhun_0122"/>
<name>Q2FPN8_METHJ</name>
<dbReference type="InterPro" id="IPR036866">
    <property type="entry name" value="RibonucZ/Hydroxyglut_hydro"/>
</dbReference>
<organism evidence="2 3">
    <name type="scientific">Methanospirillum hungatei JF-1 (strain ATCC 27890 / DSM 864 / NBRC 100397 / JF-1)</name>
    <dbReference type="NCBI Taxonomy" id="323259"/>
    <lineage>
        <taxon>Archaea</taxon>
        <taxon>Methanobacteriati</taxon>
        <taxon>Methanobacteriota</taxon>
        <taxon>Stenosarchaea group</taxon>
        <taxon>Methanomicrobia</taxon>
        <taxon>Methanomicrobiales</taxon>
        <taxon>Methanospirillaceae</taxon>
        <taxon>Methanospirillum</taxon>
    </lineage>
</organism>
<dbReference type="KEGG" id="mhu:Mhun_0122"/>
<protein>
    <submittedName>
        <fullName evidence="2">Beta-lactamase-like protein</fullName>
    </submittedName>
</protein>
<dbReference type="PANTHER" id="PTHR23131:SF0">
    <property type="entry name" value="ENDORIBONUCLEASE LACTB2"/>
    <property type="match status" value="1"/>
</dbReference>
<dbReference type="Gene3D" id="3.60.15.10">
    <property type="entry name" value="Ribonuclease Z/Hydroxyacylglutathione hydrolase-like"/>
    <property type="match status" value="1"/>
</dbReference>
<evidence type="ECO:0000313" key="3">
    <source>
        <dbReference type="Proteomes" id="UP000001941"/>
    </source>
</evidence>
<dbReference type="Pfam" id="PF00753">
    <property type="entry name" value="Lactamase_B"/>
    <property type="match status" value="1"/>
</dbReference>
<dbReference type="eggNOG" id="arCOG00504">
    <property type="taxonomic scope" value="Archaea"/>
</dbReference>
<dbReference type="EnsemblBacteria" id="ABD39899">
    <property type="protein sequence ID" value="ABD39899"/>
    <property type="gene ID" value="Mhun_0122"/>
</dbReference>
<dbReference type="EMBL" id="CP000254">
    <property type="protein sequence ID" value="ABD39899.1"/>
    <property type="molecule type" value="Genomic_DNA"/>
</dbReference>
<dbReference type="PANTHER" id="PTHR23131">
    <property type="entry name" value="ENDORIBONUCLEASE LACTB2"/>
    <property type="match status" value="1"/>
</dbReference>
<dbReference type="OrthoDB" id="197151at2157"/>
<dbReference type="RefSeq" id="WP_011447195.1">
    <property type="nucleotide sequence ID" value="NC_007796.1"/>
</dbReference>
<proteinExistence type="predicted"/>
<dbReference type="InterPro" id="IPR050662">
    <property type="entry name" value="Sec-metab_biosynth-thioest"/>
</dbReference>
<dbReference type="InterPro" id="IPR001279">
    <property type="entry name" value="Metallo-B-lactamas"/>
</dbReference>
<keyword evidence="3" id="KW-1185">Reference proteome</keyword>